<dbReference type="GO" id="GO:0004653">
    <property type="term" value="F:polypeptide N-acetylgalactosaminyltransferase activity"/>
    <property type="evidence" value="ECO:0007669"/>
    <property type="project" value="UniProtKB-ARBA"/>
</dbReference>
<keyword evidence="8" id="KW-0479">Metal-binding</keyword>
<feature type="region of interest" description="Disordered" evidence="16">
    <location>
        <begin position="43"/>
        <end position="79"/>
    </location>
</feature>
<dbReference type="FunFam" id="3.90.550.10:FF:000021">
    <property type="entry name" value="Polypeptide N-acetylgalactosaminyltransferase"/>
    <property type="match status" value="1"/>
</dbReference>
<comment type="subcellular location">
    <subcellularLocation>
        <location evidence="2">Golgi apparatus membrane</location>
        <topology evidence="2">Single-pass type II membrane protein</topology>
    </subcellularLocation>
</comment>
<dbReference type="EMBL" id="CAJPVJ010025333">
    <property type="protein sequence ID" value="CAG2178998.1"/>
    <property type="molecule type" value="Genomic_DNA"/>
</dbReference>
<keyword evidence="12" id="KW-0333">Golgi apparatus</keyword>
<dbReference type="Pfam" id="PF00535">
    <property type="entry name" value="Glycos_transf_2"/>
    <property type="match status" value="1"/>
</dbReference>
<evidence type="ECO:0000256" key="1">
    <source>
        <dbReference type="ARBA" id="ARBA00001936"/>
    </source>
</evidence>
<evidence type="ECO:0000256" key="4">
    <source>
        <dbReference type="ARBA" id="ARBA00005680"/>
    </source>
</evidence>
<accession>A0A7R9QX95</accession>
<evidence type="ECO:0000256" key="7">
    <source>
        <dbReference type="ARBA" id="ARBA00022692"/>
    </source>
</evidence>
<evidence type="ECO:0000256" key="3">
    <source>
        <dbReference type="ARBA" id="ARBA00004922"/>
    </source>
</evidence>
<comment type="similarity">
    <text evidence="4">Belongs to the glycosyltransferase 2 family. GalNAc-T subfamily.</text>
</comment>
<dbReference type="Gene3D" id="3.90.550.10">
    <property type="entry name" value="Spore Coat Polysaccharide Biosynthesis Protein SpsA, Chain A"/>
    <property type="match status" value="1"/>
</dbReference>
<reference evidence="19" key="1">
    <citation type="submission" date="2020-11" db="EMBL/GenBank/DDBJ databases">
        <authorList>
            <person name="Tran Van P."/>
        </authorList>
    </citation>
    <scope>NUCLEOTIDE SEQUENCE</scope>
</reference>
<dbReference type="GO" id="GO:0000139">
    <property type="term" value="C:Golgi membrane"/>
    <property type="evidence" value="ECO:0007669"/>
    <property type="project" value="UniProtKB-SubCell"/>
</dbReference>
<dbReference type="AlphaFoldDB" id="A0A7R9QX95"/>
<keyword evidence="20" id="KW-1185">Reference proteome</keyword>
<protein>
    <recommendedName>
        <fullName evidence="18">Glycosyltransferase 2-like domain-containing protein</fullName>
    </recommendedName>
</protein>
<evidence type="ECO:0000256" key="5">
    <source>
        <dbReference type="ARBA" id="ARBA00022676"/>
    </source>
</evidence>
<evidence type="ECO:0000256" key="11">
    <source>
        <dbReference type="ARBA" id="ARBA00022989"/>
    </source>
</evidence>
<keyword evidence="13 17" id="KW-0472">Membrane</keyword>
<evidence type="ECO:0000256" key="8">
    <source>
        <dbReference type="ARBA" id="ARBA00022723"/>
    </source>
</evidence>
<feature type="non-terminal residue" evidence="19">
    <location>
        <position position="1"/>
    </location>
</feature>
<evidence type="ECO:0000256" key="13">
    <source>
        <dbReference type="ARBA" id="ARBA00023136"/>
    </source>
</evidence>
<sequence length="529" mass="61192">MSVLRLSLYRIRRNRMAIIRAVIAFFSMAAVFLLLSRTIKTTTRSTSSDGESPSLISSLLSPDSQHDTPVETHPKTRTMSANEAVVQLSAKDWRLFHALNPVMKGWGDRGLAVKLEAQEDRDRAKELFKTGAFDVFISDRISPNRTLPDARPYECSKVQYPTRELGSASIVIIYTNEIWSALVRTIWSVWNRTPDPLLNEIILVDDFSDKPELKAPLDKYLRYYFGDRVRVIRLAKREGLIRARLIGARRARGEVIVFLDSHCEVTVGWLEPMMARIHEDRRNVVCPVIDVISDKTLEYFAGNPYYFQVGGFTWSGHFTWIDIPEDAAKKAPTRAVVSPTMAGGLFAINREYFFEIGSYDESMEIWGGENLELSFRVWQCGGRLEIHPCSHVGHIFRDYHPYSFNGKDTHGVNTLRTVMVWMDEEYQKYFFMHRKDLQRVAPGDLSERLALKDRLHCKSFRWYLEHIYTEDKFIYDKNAKAYGFVRNGISNLCLDNLNREEDKEHNLGLYICAPDRPRDVWTNQVFTLT</sequence>
<evidence type="ECO:0000256" key="17">
    <source>
        <dbReference type="SAM" id="Phobius"/>
    </source>
</evidence>
<evidence type="ECO:0000256" key="6">
    <source>
        <dbReference type="ARBA" id="ARBA00022679"/>
    </source>
</evidence>
<dbReference type="GO" id="GO:0046872">
    <property type="term" value="F:metal ion binding"/>
    <property type="evidence" value="ECO:0007669"/>
    <property type="project" value="UniProtKB-KW"/>
</dbReference>
<feature type="transmembrane region" description="Helical" evidence="17">
    <location>
        <begin position="21"/>
        <end position="39"/>
    </location>
</feature>
<evidence type="ECO:0000256" key="9">
    <source>
        <dbReference type="ARBA" id="ARBA00022734"/>
    </source>
</evidence>
<evidence type="ECO:0000256" key="15">
    <source>
        <dbReference type="ARBA" id="ARBA00023211"/>
    </source>
</evidence>
<evidence type="ECO:0000256" key="16">
    <source>
        <dbReference type="SAM" id="MobiDB-lite"/>
    </source>
</evidence>
<comment type="cofactor">
    <cofactor evidence="1">
        <name>Mn(2+)</name>
        <dbReference type="ChEBI" id="CHEBI:29035"/>
    </cofactor>
</comment>
<dbReference type="CDD" id="cd02510">
    <property type="entry name" value="pp-GalNAc-T"/>
    <property type="match status" value="1"/>
</dbReference>
<dbReference type="PANTHER" id="PTHR11675:SF43">
    <property type="entry name" value="POLYPEPTIDE N-ACETYLGALACTOSAMINYLTRANSFERASE 1"/>
    <property type="match status" value="1"/>
</dbReference>
<dbReference type="EMBL" id="OC940158">
    <property type="protein sequence ID" value="CAD7661862.1"/>
    <property type="molecule type" value="Genomic_DNA"/>
</dbReference>
<dbReference type="Proteomes" id="UP000728032">
    <property type="component" value="Unassembled WGS sequence"/>
</dbReference>
<dbReference type="PANTHER" id="PTHR11675">
    <property type="entry name" value="N-ACETYLGALACTOSAMINYLTRANSFERASE"/>
    <property type="match status" value="1"/>
</dbReference>
<evidence type="ECO:0000313" key="20">
    <source>
        <dbReference type="Proteomes" id="UP000728032"/>
    </source>
</evidence>
<evidence type="ECO:0000256" key="10">
    <source>
        <dbReference type="ARBA" id="ARBA00022968"/>
    </source>
</evidence>
<evidence type="ECO:0000256" key="14">
    <source>
        <dbReference type="ARBA" id="ARBA00023157"/>
    </source>
</evidence>
<evidence type="ECO:0000256" key="2">
    <source>
        <dbReference type="ARBA" id="ARBA00004323"/>
    </source>
</evidence>
<dbReference type="OrthoDB" id="416652at2759"/>
<comment type="pathway">
    <text evidence="3">Protein modification; protein glycosylation.</text>
</comment>
<keyword evidence="15" id="KW-0464">Manganese</keyword>
<dbReference type="GO" id="GO:0006493">
    <property type="term" value="P:protein O-linked glycosylation"/>
    <property type="evidence" value="ECO:0007669"/>
    <property type="project" value="TreeGrafter"/>
</dbReference>
<dbReference type="InterPro" id="IPR045885">
    <property type="entry name" value="GalNAc-T"/>
</dbReference>
<keyword evidence="10" id="KW-0735">Signal-anchor</keyword>
<dbReference type="InterPro" id="IPR029044">
    <property type="entry name" value="Nucleotide-diphossugar_trans"/>
</dbReference>
<dbReference type="SUPFAM" id="SSF53448">
    <property type="entry name" value="Nucleotide-diphospho-sugar transferases"/>
    <property type="match status" value="1"/>
</dbReference>
<evidence type="ECO:0000313" key="19">
    <source>
        <dbReference type="EMBL" id="CAD7661862.1"/>
    </source>
</evidence>
<keyword evidence="6" id="KW-0808">Transferase</keyword>
<dbReference type="GO" id="GO:0030246">
    <property type="term" value="F:carbohydrate binding"/>
    <property type="evidence" value="ECO:0007669"/>
    <property type="project" value="UniProtKB-KW"/>
</dbReference>
<gene>
    <name evidence="19" type="ORF">ONB1V03_LOCUS18422</name>
</gene>
<feature type="compositionally biased region" description="Basic and acidic residues" evidence="16">
    <location>
        <begin position="64"/>
        <end position="74"/>
    </location>
</feature>
<keyword evidence="5" id="KW-0328">Glycosyltransferase</keyword>
<keyword evidence="7 17" id="KW-0812">Transmembrane</keyword>
<proteinExistence type="inferred from homology"/>
<organism evidence="19">
    <name type="scientific">Oppiella nova</name>
    <dbReference type="NCBI Taxonomy" id="334625"/>
    <lineage>
        <taxon>Eukaryota</taxon>
        <taxon>Metazoa</taxon>
        <taxon>Ecdysozoa</taxon>
        <taxon>Arthropoda</taxon>
        <taxon>Chelicerata</taxon>
        <taxon>Arachnida</taxon>
        <taxon>Acari</taxon>
        <taxon>Acariformes</taxon>
        <taxon>Sarcoptiformes</taxon>
        <taxon>Oribatida</taxon>
        <taxon>Brachypylina</taxon>
        <taxon>Oppioidea</taxon>
        <taxon>Oppiidae</taxon>
        <taxon>Oppiella</taxon>
    </lineage>
</organism>
<keyword evidence="14" id="KW-1015">Disulfide bond</keyword>
<feature type="domain" description="Glycosyltransferase 2-like" evidence="18">
    <location>
        <begin position="169"/>
        <end position="353"/>
    </location>
</feature>
<feature type="compositionally biased region" description="Low complexity" evidence="16">
    <location>
        <begin position="43"/>
        <end position="63"/>
    </location>
</feature>
<name>A0A7R9QX95_9ACAR</name>
<keyword evidence="11 17" id="KW-1133">Transmembrane helix</keyword>
<dbReference type="InterPro" id="IPR001173">
    <property type="entry name" value="Glyco_trans_2-like"/>
</dbReference>
<keyword evidence="9" id="KW-0430">Lectin</keyword>
<evidence type="ECO:0000259" key="18">
    <source>
        <dbReference type="Pfam" id="PF00535"/>
    </source>
</evidence>
<evidence type="ECO:0000256" key="12">
    <source>
        <dbReference type="ARBA" id="ARBA00023034"/>
    </source>
</evidence>